<dbReference type="STRING" id="335973.SAMN04488693_101433"/>
<dbReference type="GO" id="GO:0005975">
    <property type="term" value="P:carbohydrate metabolic process"/>
    <property type="evidence" value="ECO:0007669"/>
    <property type="project" value="UniProtKB-ARBA"/>
</dbReference>
<dbReference type="InterPro" id="IPR013517">
    <property type="entry name" value="FG-GAP"/>
</dbReference>
<feature type="region of interest" description="Disordered" evidence="2">
    <location>
        <begin position="268"/>
        <end position="292"/>
    </location>
</feature>
<organism evidence="4 5">
    <name type="scientific">Arthrobacter subterraneus</name>
    <dbReference type="NCBI Taxonomy" id="335973"/>
    <lineage>
        <taxon>Bacteria</taxon>
        <taxon>Bacillati</taxon>
        <taxon>Actinomycetota</taxon>
        <taxon>Actinomycetes</taxon>
        <taxon>Micrococcales</taxon>
        <taxon>Micrococcaceae</taxon>
        <taxon>Arthrobacter</taxon>
    </lineage>
</organism>
<sequence>MSSFHYAGGPPKGRRIHQPKKVTASVLASVMLVAALAPLAASPGRAATAGTGPISTLHGYPEWYDDGTIKLALCYEAGRGCLSEPPNPELPASYPDNFPDESFWFQAAATVGAIGSYEAALEAAHANEAVIPGDQIGFGRLRFRFDGLQANADYTITHPYGTHVLRADAAGIINTTIDNGCLETPCDWNRVGAAFLGDFAVGSTATFLRQTTAPAGTIGDINTARTVTGAPSGNNSVTVVGPGVNVTTNLFTVQGLIANVVDGAPSTPNLDNLSDTGRSSADNITNDTTPTFSGTATAGATVELVINDAPTGVTAVASAAGAYTLTPTTPLTGGAYRIQARIVTDATTGAAATSGTLQMTVDTTAPLAPTFQSTPSNPTASNTPSFTFSGEASATFECQLLPTNSVWRACTSPHAYDAQVNGTYTFNVRATDTAGNLSTNGSHTWQIGTATTPPPPATIARQKDMNGDGRPDLVARDGAGTLWMYPSTSTGGFGTRIQMGTGWGIMNTILQPGDLNNDGRSDVLARDTSGRLWLYAGTGTGRINAGVQIATGTNWNAFNSFITPGDFNGDRRADLLVRDASGALFLYPGNGASGFGTRTQPGSGWGGFTSLVSTGDFNGDGRSDVIARNSTGTLSLYRGSGTGTFAGSAQIGTGWNGFHLIGPGAWGTADTRADIVARDSAGALWLYRGSGTGTFSGTRTQIGSGWGGFTIAQ</sequence>
<dbReference type="PANTHER" id="PTHR44103">
    <property type="entry name" value="PROPROTEIN CONVERTASE P"/>
    <property type="match status" value="1"/>
</dbReference>
<protein>
    <submittedName>
        <fullName evidence="4">Ig-like domain (Group 3)</fullName>
    </submittedName>
</protein>
<dbReference type="AlphaFoldDB" id="A0A1G8CZV6"/>
<name>A0A1G8CZV6_9MICC</name>
<evidence type="ECO:0000256" key="2">
    <source>
        <dbReference type="SAM" id="MobiDB-lite"/>
    </source>
</evidence>
<dbReference type="InterPro" id="IPR028994">
    <property type="entry name" value="Integrin_alpha_N"/>
</dbReference>
<feature type="domain" description="Bacterial Ig-like" evidence="3">
    <location>
        <begin position="267"/>
        <end position="363"/>
    </location>
</feature>
<accession>A0A1G8CZV6</accession>
<dbReference type="Gene3D" id="2.130.10.130">
    <property type="entry name" value="Integrin alpha, N-terminal"/>
    <property type="match status" value="1"/>
</dbReference>
<dbReference type="RefSeq" id="WP_090584309.1">
    <property type="nucleotide sequence ID" value="NZ_FNDT01000001.1"/>
</dbReference>
<dbReference type="OrthoDB" id="4859523at2"/>
<dbReference type="Proteomes" id="UP000199258">
    <property type="component" value="Unassembled WGS sequence"/>
</dbReference>
<evidence type="ECO:0000259" key="3">
    <source>
        <dbReference type="Pfam" id="PF19077"/>
    </source>
</evidence>
<dbReference type="SUPFAM" id="SSF69318">
    <property type="entry name" value="Integrin alpha N-terminal domain"/>
    <property type="match status" value="1"/>
</dbReference>
<dbReference type="Gene3D" id="2.60.40.10">
    <property type="entry name" value="Immunoglobulins"/>
    <property type="match status" value="1"/>
</dbReference>
<dbReference type="InterPro" id="IPR044016">
    <property type="entry name" value="Big_13"/>
</dbReference>
<keyword evidence="5" id="KW-1185">Reference proteome</keyword>
<reference evidence="4 5" key="1">
    <citation type="submission" date="2016-10" db="EMBL/GenBank/DDBJ databases">
        <authorList>
            <person name="de Groot N.N."/>
        </authorList>
    </citation>
    <scope>NUCLEOTIDE SEQUENCE [LARGE SCALE GENOMIC DNA]</scope>
    <source>
        <strain evidence="4 5">NP_1H</strain>
    </source>
</reference>
<dbReference type="EMBL" id="FNDT01000001">
    <property type="protein sequence ID" value="SDH50932.1"/>
    <property type="molecule type" value="Genomic_DNA"/>
</dbReference>
<dbReference type="Pfam" id="PF19077">
    <property type="entry name" value="Big_13"/>
    <property type="match status" value="1"/>
</dbReference>
<dbReference type="PANTHER" id="PTHR44103:SF1">
    <property type="entry name" value="PROPROTEIN CONVERTASE P"/>
    <property type="match status" value="1"/>
</dbReference>
<gene>
    <name evidence="4" type="ORF">SAMN04488693_101433</name>
</gene>
<evidence type="ECO:0000256" key="1">
    <source>
        <dbReference type="ARBA" id="ARBA00022729"/>
    </source>
</evidence>
<proteinExistence type="predicted"/>
<dbReference type="Pfam" id="PF13517">
    <property type="entry name" value="FG-GAP_3"/>
    <property type="match status" value="2"/>
</dbReference>
<keyword evidence="1" id="KW-0732">Signal</keyword>
<evidence type="ECO:0000313" key="4">
    <source>
        <dbReference type="EMBL" id="SDH50932.1"/>
    </source>
</evidence>
<evidence type="ECO:0000313" key="5">
    <source>
        <dbReference type="Proteomes" id="UP000199258"/>
    </source>
</evidence>
<dbReference type="InterPro" id="IPR013783">
    <property type="entry name" value="Ig-like_fold"/>
</dbReference>